<feature type="transmembrane region" description="Helical" evidence="6">
    <location>
        <begin position="68"/>
        <end position="86"/>
    </location>
</feature>
<gene>
    <name evidence="7" type="ORF">EV188_101948</name>
</gene>
<dbReference type="GO" id="GO:0046873">
    <property type="term" value="F:metal ion transmembrane transporter activity"/>
    <property type="evidence" value="ECO:0007669"/>
    <property type="project" value="InterPro"/>
</dbReference>
<organism evidence="7 8">
    <name type="scientific">Actinomycetospora succinea</name>
    <dbReference type="NCBI Taxonomy" id="663603"/>
    <lineage>
        <taxon>Bacteria</taxon>
        <taxon>Bacillati</taxon>
        <taxon>Actinomycetota</taxon>
        <taxon>Actinomycetes</taxon>
        <taxon>Pseudonocardiales</taxon>
        <taxon>Pseudonocardiaceae</taxon>
        <taxon>Actinomycetospora</taxon>
    </lineage>
</organism>
<dbReference type="Proteomes" id="UP000295705">
    <property type="component" value="Unassembled WGS sequence"/>
</dbReference>
<sequence>MSVVAITFVIIALAEVADTSGLVTLVLATRFPARWVLLGVCAGMLVHVGIAVAAGSLVGLLPERPLEAILAVMFLLGAFLTIREGMEDDDDDDDDDDDEEREAPRTRWAVVATAFGITALSELADPSQILTATLTAQYDDPLLVGIGALLGLWAVSALAVYGGNRLRQIVPVKWVAWVAGGIMVVLAVISAISAIRG</sequence>
<evidence type="ECO:0000256" key="5">
    <source>
        <dbReference type="ARBA" id="ARBA00023136"/>
    </source>
</evidence>
<dbReference type="Pfam" id="PF01169">
    <property type="entry name" value="GDT1"/>
    <property type="match status" value="2"/>
</dbReference>
<dbReference type="InterPro" id="IPR001727">
    <property type="entry name" value="GDT1-like"/>
</dbReference>
<keyword evidence="8" id="KW-1185">Reference proteome</keyword>
<evidence type="ECO:0000256" key="4">
    <source>
        <dbReference type="ARBA" id="ARBA00022989"/>
    </source>
</evidence>
<feature type="transmembrane region" description="Helical" evidence="6">
    <location>
        <begin position="35"/>
        <end position="61"/>
    </location>
</feature>
<dbReference type="EMBL" id="SNYO01000001">
    <property type="protein sequence ID" value="TDQ65696.1"/>
    <property type="molecule type" value="Genomic_DNA"/>
</dbReference>
<feature type="transmembrane region" description="Helical" evidence="6">
    <location>
        <begin position="174"/>
        <end position="195"/>
    </location>
</feature>
<dbReference type="PANTHER" id="PTHR12608:SF1">
    <property type="entry name" value="TRANSMEMBRANE PROTEIN 165"/>
    <property type="match status" value="1"/>
</dbReference>
<evidence type="ECO:0000313" key="7">
    <source>
        <dbReference type="EMBL" id="TDQ65696.1"/>
    </source>
</evidence>
<evidence type="ECO:0000256" key="1">
    <source>
        <dbReference type="ARBA" id="ARBA00004141"/>
    </source>
</evidence>
<dbReference type="AlphaFoldDB" id="A0A4R6VST4"/>
<feature type="transmembrane region" description="Helical" evidence="6">
    <location>
        <begin position="142"/>
        <end position="162"/>
    </location>
</feature>
<evidence type="ECO:0000313" key="8">
    <source>
        <dbReference type="Proteomes" id="UP000295705"/>
    </source>
</evidence>
<dbReference type="GO" id="GO:0016020">
    <property type="term" value="C:membrane"/>
    <property type="evidence" value="ECO:0007669"/>
    <property type="project" value="UniProtKB-SubCell"/>
</dbReference>
<comment type="caution">
    <text evidence="6">Lacks conserved residue(s) required for the propagation of feature annotation.</text>
</comment>
<keyword evidence="3 6" id="KW-0812">Transmembrane</keyword>
<keyword evidence="4 6" id="KW-1133">Transmembrane helix</keyword>
<dbReference type="PANTHER" id="PTHR12608">
    <property type="entry name" value="TRANSMEMBRANE PROTEIN HTP-1 RELATED"/>
    <property type="match status" value="1"/>
</dbReference>
<name>A0A4R6VST4_9PSEU</name>
<accession>A0A4R6VST4</accession>
<comment type="subcellular location">
    <subcellularLocation>
        <location evidence="1 6">Membrane</location>
        <topology evidence="1 6">Multi-pass membrane protein</topology>
    </subcellularLocation>
</comment>
<protein>
    <recommendedName>
        <fullName evidence="6">GDT1 family protein</fullName>
    </recommendedName>
</protein>
<reference evidence="7 8" key="1">
    <citation type="submission" date="2019-03" db="EMBL/GenBank/DDBJ databases">
        <title>Genomic Encyclopedia of Type Strains, Phase IV (KMG-IV): sequencing the most valuable type-strain genomes for metagenomic binning, comparative biology and taxonomic classification.</title>
        <authorList>
            <person name="Goeker M."/>
        </authorList>
    </citation>
    <scope>NUCLEOTIDE SEQUENCE [LARGE SCALE GENOMIC DNA]</scope>
    <source>
        <strain evidence="7 8">DSM 45775</strain>
    </source>
</reference>
<proteinExistence type="inferred from homology"/>
<keyword evidence="5 6" id="KW-0472">Membrane</keyword>
<comment type="similarity">
    <text evidence="2 6">Belongs to the GDT1 family.</text>
</comment>
<evidence type="ECO:0000256" key="6">
    <source>
        <dbReference type="RuleBase" id="RU365102"/>
    </source>
</evidence>
<comment type="caution">
    <text evidence="7">The sequence shown here is derived from an EMBL/GenBank/DDBJ whole genome shotgun (WGS) entry which is preliminary data.</text>
</comment>
<evidence type="ECO:0000256" key="3">
    <source>
        <dbReference type="ARBA" id="ARBA00022692"/>
    </source>
</evidence>
<evidence type="ECO:0000256" key="2">
    <source>
        <dbReference type="ARBA" id="ARBA00009190"/>
    </source>
</evidence>